<accession>A0A1C5HKB8</accession>
<proteinExistence type="predicted"/>
<dbReference type="Proteomes" id="UP000198210">
    <property type="component" value="Chromosome I"/>
</dbReference>
<evidence type="ECO:0000313" key="2">
    <source>
        <dbReference type="EMBL" id="SCG46327.1"/>
    </source>
</evidence>
<keyword evidence="1" id="KW-0472">Membrane</keyword>
<dbReference type="EMBL" id="LT607751">
    <property type="protein sequence ID" value="SCG46327.1"/>
    <property type="molecule type" value="Genomic_DNA"/>
</dbReference>
<keyword evidence="3" id="KW-1185">Reference proteome</keyword>
<sequence length="358" mass="39009">MTDEQLDRMVRDADPYRPEAVRHLDGAAQHLLEEIMSTPTLAPATEPPQPRPARRGLVSGLAAAGVAAVLLTGFVAASALRPAPPAGHQASPVTTSKGTQQVAYSAMALKAAEQNPRLLIDQPGWKATTVYGFAEKHGTIGFTNGDRQVEMNWYPAEYHQGYYKDRLNVSRPEKVTVDGQPADLFRYAGNDFAVITRPRDGSFVELRGGGMRRAEFDRMLAAVVRVDVRTWLAAMPPEIVTPDRIKERAATVLADVPLPPGFDAAALSELGVNDSYQFGAQVVARVGCGWIEEWLRARKAGDDAAAKRAVDALRSSHKWKVLHDMNDAGDYPEVFWEYADKVTAGDKPAGYRDALGCV</sequence>
<organism evidence="2 3">
    <name type="scientific">Micromonospora siamensis</name>
    <dbReference type="NCBI Taxonomy" id="299152"/>
    <lineage>
        <taxon>Bacteria</taxon>
        <taxon>Bacillati</taxon>
        <taxon>Actinomycetota</taxon>
        <taxon>Actinomycetes</taxon>
        <taxon>Micromonosporales</taxon>
        <taxon>Micromonosporaceae</taxon>
        <taxon>Micromonospora</taxon>
    </lineage>
</organism>
<keyword evidence="1" id="KW-0812">Transmembrane</keyword>
<evidence type="ECO:0000313" key="3">
    <source>
        <dbReference type="Proteomes" id="UP000198210"/>
    </source>
</evidence>
<keyword evidence="1" id="KW-1133">Transmembrane helix</keyword>
<gene>
    <name evidence="2" type="ORF">GA0074704_1872</name>
</gene>
<protein>
    <submittedName>
        <fullName evidence="2">Uncharacterized protein</fullName>
    </submittedName>
</protein>
<name>A0A1C5HKB8_9ACTN</name>
<dbReference type="AlphaFoldDB" id="A0A1C5HKB8"/>
<dbReference type="RefSeq" id="WP_172880479.1">
    <property type="nucleotide sequence ID" value="NZ_JBHLYF010000019.1"/>
</dbReference>
<reference evidence="2 3" key="1">
    <citation type="submission" date="2016-06" db="EMBL/GenBank/DDBJ databases">
        <authorList>
            <person name="Kjaerup R.B."/>
            <person name="Dalgaard T.S."/>
            <person name="Juul-Madsen H.R."/>
        </authorList>
    </citation>
    <scope>NUCLEOTIDE SEQUENCE [LARGE SCALE GENOMIC DNA]</scope>
    <source>
        <strain evidence="2 3">DSM 45097</strain>
    </source>
</reference>
<evidence type="ECO:0000256" key="1">
    <source>
        <dbReference type="SAM" id="Phobius"/>
    </source>
</evidence>
<feature type="transmembrane region" description="Helical" evidence="1">
    <location>
        <begin position="57"/>
        <end position="80"/>
    </location>
</feature>